<evidence type="ECO:0000313" key="8">
    <source>
        <dbReference type="Proteomes" id="UP000006637"/>
    </source>
</evidence>
<name>Q1AYG5_RUBXD</name>
<organism evidence="7 8">
    <name type="scientific">Rubrobacter xylanophilus (strain DSM 9941 / JCM 11954 / NBRC 16129 / PRD-1)</name>
    <dbReference type="NCBI Taxonomy" id="266117"/>
    <lineage>
        <taxon>Bacteria</taxon>
        <taxon>Bacillati</taxon>
        <taxon>Actinomycetota</taxon>
        <taxon>Rubrobacteria</taxon>
        <taxon>Rubrobacterales</taxon>
        <taxon>Rubrobacteraceae</taxon>
        <taxon>Rubrobacter</taxon>
    </lineage>
</organism>
<protein>
    <recommendedName>
        <fullName evidence="6">DUF1232 domain-containing protein</fullName>
    </recommendedName>
</protein>
<dbReference type="GO" id="GO:0012505">
    <property type="term" value="C:endomembrane system"/>
    <property type="evidence" value="ECO:0007669"/>
    <property type="project" value="UniProtKB-SubCell"/>
</dbReference>
<feature type="transmembrane region" description="Helical" evidence="5">
    <location>
        <begin position="109"/>
        <end position="133"/>
    </location>
</feature>
<proteinExistence type="predicted"/>
<dbReference type="Proteomes" id="UP000006637">
    <property type="component" value="Chromosome"/>
</dbReference>
<evidence type="ECO:0000256" key="5">
    <source>
        <dbReference type="SAM" id="Phobius"/>
    </source>
</evidence>
<dbReference type="InterPro" id="IPR010652">
    <property type="entry name" value="DUF1232"/>
</dbReference>
<dbReference type="PhylomeDB" id="Q1AYG5"/>
<dbReference type="eggNOG" id="COG3339">
    <property type="taxonomic scope" value="Bacteria"/>
</dbReference>
<evidence type="ECO:0000256" key="2">
    <source>
        <dbReference type="ARBA" id="ARBA00022692"/>
    </source>
</evidence>
<gene>
    <name evidence="7" type="ordered locus">Rxyl_0592</name>
</gene>
<keyword evidence="2 5" id="KW-0812">Transmembrane</keyword>
<evidence type="ECO:0000259" key="6">
    <source>
        <dbReference type="Pfam" id="PF06803"/>
    </source>
</evidence>
<dbReference type="Pfam" id="PF06803">
    <property type="entry name" value="DUF1232"/>
    <property type="match status" value="1"/>
</dbReference>
<evidence type="ECO:0000256" key="4">
    <source>
        <dbReference type="ARBA" id="ARBA00023136"/>
    </source>
</evidence>
<dbReference type="AlphaFoldDB" id="Q1AYG5"/>
<evidence type="ECO:0000313" key="7">
    <source>
        <dbReference type="EMBL" id="ABG03563.1"/>
    </source>
</evidence>
<reference evidence="7 8" key="1">
    <citation type="submission" date="2006-06" db="EMBL/GenBank/DDBJ databases">
        <title>Complete sequence of Rubrobacter xylanophilus DSM 9941.</title>
        <authorList>
            <consortium name="US DOE Joint Genome Institute"/>
            <person name="Copeland A."/>
            <person name="Lucas S."/>
            <person name="Lapidus A."/>
            <person name="Barry K."/>
            <person name="Detter J.C."/>
            <person name="Glavina del Rio T."/>
            <person name="Hammon N."/>
            <person name="Israni S."/>
            <person name="Dalin E."/>
            <person name="Tice H."/>
            <person name="Pitluck S."/>
            <person name="Munk A.C."/>
            <person name="Brettin T."/>
            <person name="Bruce D."/>
            <person name="Han C."/>
            <person name="Tapia R."/>
            <person name="Gilna P."/>
            <person name="Schmutz J."/>
            <person name="Larimer F."/>
            <person name="Land M."/>
            <person name="Hauser L."/>
            <person name="Kyrpides N."/>
            <person name="Lykidis A."/>
            <person name="da Costa M.S."/>
            <person name="Rainey F.A."/>
            <person name="Empadinhas N."/>
            <person name="Jolivet E."/>
            <person name="Battista J.R."/>
            <person name="Richardson P."/>
        </authorList>
    </citation>
    <scope>NUCLEOTIDE SEQUENCE [LARGE SCALE GENOMIC DNA]</scope>
    <source>
        <strain evidence="8">DSM 9941 / NBRC 16129 / PRD-1</strain>
    </source>
</reference>
<accession>Q1AYG5</accession>
<dbReference type="HOGENOM" id="CLU_139031_0_0_11"/>
<feature type="domain" description="DUF1232" evidence="6">
    <location>
        <begin position="42"/>
        <end position="78"/>
    </location>
</feature>
<sequence length="137" mass="14794">MRKKGGRMGVAFGRLKGWARRMKAEVHALYLAYRDPRTPPHARLFAALVVAYAFSPIDLIPDAIPVLGHLDDVILVPLGVALAVRMIPPHVLAECRKKARERGAEVRPAAWAGAAVVAALWLLLLALAAVLLARGVP</sequence>
<evidence type="ECO:0000256" key="1">
    <source>
        <dbReference type="ARBA" id="ARBA00004127"/>
    </source>
</evidence>
<dbReference type="KEGG" id="rxy:Rxyl_0592"/>
<dbReference type="EMBL" id="CP000386">
    <property type="protein sequence ID" value="ABG03563.1"/>
    <property type="molecule type" value="Genomic_DNA"/>
</dbReference>
<keyword evidence="4 5" id="KW-0472">Membrane</keyword>
<keyword evidence="8" id="KW-1185">Reference proteome</keyword>
<evidence type="ECO:0000256" key="3">
    <source>
        <dbReference type="ARBA" id="ARBA00022989"/>
    </source>
</evidence>
<comment type="subcellular location">
    <subcellularLocation>
        <location evidence="1">Endomembrane system</location>
        <topology evidence="1">Multi-pass membrane protein</topology>
    </subcellularLocation>
</comment>
<keyword evidence="3 5" id="KW-1133">Transmembrane helix</keyword>
<dbReference type="STRING" id="266117.Rxyl_0592"/>